<dbReference type="Proteomes" id="UP000593571">
    <property type="component" value="Unassembled WGS sequence"/>
</dbReference>
<dbReference type="EMBL" id="JACASE010000011">
    <property type="protein sequence ID" value="KAF6427796.1"/>
    <property type="molecule type" value="Genomic_DNA"/>
</dbReference>
<evidence type="ECO:0000256" key="1">
    <source>
        <dbReference type="SAM" id="MobiDB-lite"/>
    </source>
</evidence>
<reference evidence="2 3" key="1">
    <citation type="journal article" date="2020" name="Nature">
        <title>Six reference-quality genomes reveal evolution of bat adaptations.</title>
        <authorList>
            <person name="Jebb D."/>
            <person name="Huang Z."/>
            <person name="Pippel M."/>
            <person name="Hughes G.M."/>
            <person name="Lavrichenko K."/>
            <person name="Devanna P."/>
            <person name="Winkler S."/>
            <person name="Jermiin L.S."/>
            <person name="Skirmuntt E.C."/>
            <person name="Katzourakis A."/>
            <person name="Burkitt-Gray L."/>
            <person name="Ray D.A."/>
            <person name="Sullivan K.A.M."/>
            <person name="Roscito J.G."/>
            <person name="Kirilenko B.M."/>
            <person name="Davalos L.M."/>
            <person name="Corthals A.P."/>
            <person name="Power M.L."/>
            <person name="Jones G."/>
            <person name="Ransome R.D."/>
            <person name="Dechmann D.K.N."/>
            <person name="Locatelli A.G."/>
            <person name="Puechmaille S.J."/>
            <person name="Fedrigo O."/>
            <person name="Jarvis E.D."/>
            <person name="Hiller M."/>
            <person name="Vernes S.C."/>
            <person name="Myers E.W."/>
            <person name="Teeling E.C."/>
        </authorList>
    </citation>
    <scope>NUCLEOTIDE SEQUENCE [LARGE SCALE GENOMIC DNA]</scope>
    <source>
        <strain evidence="2">MRouAeg1</strain>
        <tissue evidence="2">Muscle</tissue>
    </source>
</reference>
<comment type="caution">
    <text evidence="2">The sequence shown here is derived from an EMBL/GenBank/DDBJ whole genome shotgun (WGS) entry which is preliminary data.</text>
</comment>
<name>A0A7J8DXM5_ROUAE</name>
<dbReference type="AlphaFoldDB" id="A0A7J8DXM5"/>
<accession>A0A7J8DXM5</accession>
<feature type="compositionally biased region" description="Polar residues" evidence="1">
    <location>
        <begin position="47"/>
        <end position="65"/>
    </location>
</feature>
<evidence type="ECO:0000313" key="2">
    <source>
        <dbReference type="EMBL" id="KAF6427796.1"/>
    </source>
</evidence>
<sequence length="123" mass="12976">MAPKHPGPGFAGITRPGGESSGAHWGCSWPAHRIREQKGSAEVPNDGCQTGQGRPQGRYPSTRQGTVGGSMEQKGRSAQRKLHRGSQCGSRAPAGQGPEAGGKDIHVSSFDWEIWGSVKLQCT</sequence>
<keyword evidence="3" id="KW-1185">Reference proteome</keyword>
<gene>
    <name evidence="2" type="ORF">HJG63_008285</name>
</gene>
<proteinExistence type="predicted"/>
<protein>
    <submittedName>
        <fullName evidence="2">Uncharacterized protein</fullName>
    </submittedName>
</protein>
<evidence type="ECO:0000313" key="3">
    <source>
        <dbReference type="Proteomes" id="UP000593571"/>
    </source>
</evidence>
<organism evidence="2 3">
    <name type="scientific">Rousettus aegyptiacus</name>
    <name type="common">Egyptian fruit bat</name>
    <name type="synonym">Pteropus aegyptiacus</name>
    <dbReference type="NCBI Taxonomy" id="9407"/>
    <lineage>
        <taxon>Eukaryota</taxon>
        <taxon>Metazoa</taxon>
        <taxon>Chordata</taxon>
        <taxon>Craniata</taxon>
        <taxon>Vertebrata</taxon>
        <taxon>Euteleostomi</taxon>
        <taxon>Mammalia</taxon>
        <taxon>Eutheria</taxon>
        <taxon>Laurasiatheria</taxon>
        <taxon>Chiroptera</taxon>
        <taxon>Yinpterochiroptera</taxon>
        <taxon>Pteropodoidea</taxon>
        <taxon>Pteropodidae</taxon>
        <taxon>Rousettinae</taxon>
        <taxon>Rousettus</taxon>
    </lineage>
</organism>
<feature type="region of interest" description="Disordered" evidence="1">
    <location>
        <begin position="1"/>
        <end position="105"/>
    </location>
</feature>